<dbReference type="EC" id="2.1.1.190" evidence="11"/>
<feature type="active site" description="Nucleophile" evidence="11 12">
    <location>
        <position position="399"/>
    </location>
</feature>
<dbReference type="Pfam" id="PF01938">
    <property type="entry name" value="TRAM"/>
    <property type="match status" value="1"/>
</dbReference>
<feature type="binding site" evidence="11">
    <location>
        <position position="88"/>
    </location>
    <ligand>
        <name>[4Fe-4S] cluster</name>
        <dbReference type="ChEBI" id="CHEBI:49883"/>
    </ligand>
</feature>
<evidence type="ECO:0000256" key="5">
    <source>
        <dbReference type="ARBA" id="ARBA00022691"/>
    </source>
</evidence>
<dbReference type="NCBIfam" id="NF009639">
    <property type="entry name" value="PRK13168.1"/>
    <property type="match status" value="1"/>
</dbReference>
<dbReference type="FunFam" id="3.40.50.150:FF:000009">
    <property type="entry name" value="23S rRNA (Uracil(1939)-C(5))-methyltransferase RlmD"/>
    <property type="match status" value="1"/>
</dbReference>
<protein>
    <recommendedName>
        <fullName evidence="11">23S rRNA (uracil(1939)-C(5))-methyltransferase RlmD</fullName>
        <ecNumber evidence="11">2.1.1.190</ecNumber>
    </recommendedName>
    <alternativeName>
        <fullName evidence="11">23S rRNA(m5U1939)-methyltransferase</fullName>
    </alternativeName>
</protein>
<evidence type="ECO:0000259" key="14">
    <source>
        <dbReference type="PROSITE" id="PS50926"/>
    </source>
</evidence>
<dbReference type="InterPro" id="IPR001566">
    <property type="entry name" value="23S_rRNA_MeTrfase_RlmD"/>
</dbReference>
<accession>H3ZH34</accession>
<dbReference type="HAMAP" id="MF_01010">
    <property type="entry name" value="23SrRNA_methyltr_RlmD"/>
    <property type="match status" value="1"/>
</dbReference>
<dbReference type="SUPFAM" id="SSF50249">
    <property type="entry name" value="Nucleic acid-binding proteins"/>
    <property type="match status" value="1"/>
</dbReference>
<dbReference type="PROSITE" id="PS50926">
    <property type="entry name" value="TRAM"/>
    <property type="match status" value="1"/>
</dbReference>
<evidence type="ECO:0000256" key="10">
    <source>
        <dbReference type="ARBA" id="ARBA00059995"/>
    </source>
</evidence>
<keyword evidence="1 11" id="KW-0004">4Fe-4S</keyword>
<dbReference type="InterPro" id="IPR010280">
    <property type="entry name" value="U5_MeTrfase_fam"/>
</dbReference>
<name>H3ZH34_9ALTE</name>
<evidence type="ECO:0000256" key="13">
    <source>
        <dbReference type="PROSITE-ProRule" id="PRU10015"/>
    </source>
</evidence>
<feature type="binding site" evidence="11">
    <location>
        <position position="309"/>
    </location>
    <ligand>
        <name>S-adenosyl-L-methionine</name>
        <dbReference type="ChEBI" id="CHEBI:59789"/>
    </ligand>
</feature>
<dbReference type="RefSeq" id="WP_008951304.1">
    <property type="nucleotide sequence ID" value="NZ_AHTH01000045.1"/>
</dbReference>
<feature type="binding site" evidence="11">
    <location>
        <position position="170"/>
    </location>
    <ligand>
        <name>[4Fe-4S] cluster</name>
        <dbReference type="ChEBI" id="CHEBI:49883"/>
    </ligand>
</feature>
<evidence type="ECO:0000256" key="12">
    <source>
        <dbReference type="PROSITE-ProRule" id="PRU01024"/>
    </source>
</evidence>
<evidence type="ECO:0000256" key="6">
    <source>
        <dbReference type="ARBA" id="ARBA00022723"/>
    </source>
</evidence>
<evidence type="ECO:0000313" key="15">
    <source>
        <dbReference type="EMBL" id="EHR40164.1"/>
    </source>
</evidence>
<evidence type="ECO:0000256" key="4">
    <source>
        <dbReference type="ARBA" id="ARBA00022679"/>
    </source>
</evidence>
<gene>
    <name evidence="15" type="primary">rumA</name>
    <name evidence="11" type="synonym">rlmD</name>
    <name evidence="15" type="ORF">AJE_13370</name>
</gene>
<evidence type="ECO:0000256" key="11">
    <source>
        <dbReference type="HAMAP-Rule" id="MF_01010"/>
    </source>
</evidence>
<dbReference type="Pfam" id="PF05958">
    <property type="entry name" value="tRNA_U5-meth_tr"/>
    <property type="match status" value="2"/>
</dbReference>
<evidence type="ECO:0000313" key="16">
    <source>
        <dbReference type="Proteomes" id="UP000012046"/>
    </source>
</evidence>
<keyword evidence="5 11" id="KW-0949">S-adenosyl-L-methionine</keyword>
<dbReference type="InterPro" id="IPR029063">
    <property type="entry name" value="SAM-dependent_MTases_sf"/>
</dbReference>
<evidence type="ECO:0000256" key="3">
    <source>
        <dbReference type="ARBA" id="ARBA00022603"/>
    </source>
</evidence>
<dbReference type="NCBIfam" id="TIGR00479">
    <property type="entry name" value="rumA"/>
    <property type="match status" value="1"/>
</dbReference>
<dbReference type="eggNOG" id="COG2265">
    <property type="taxonomic scope" value="Bacteria"/>
</dbReference>
<comment type="caution">
    <text evidence="15">The sequence shown here is derived from an EMBL/GenBank/DDBJ whole genome shotgun (WGS) entry which is preliminary data.</text>
</comment>
<evidence type="ECO:0000256" key="2">
    <source>
        <dbReference type="ARBA" id="ARBA00022552"/>
    </source>
</evidence>
<feature type="binding site" evidence="11">
    <location>
        <position position="82"/>
    </location>
    <ligand>
        <name>[4Fe-4S] cluster</name>
        <dbReference type="ChEBI" id="CHEBI:49883"/>
    </ligand>
</feature>
<organism evidence="15 16">
    <name type="scientific">Alishewanella jeotgali KCTC 22429</name>
    <dbReference type="NCBI Taxonomy" id="1129374"/>
    <lineage>
        <taxon>Bacteria</taxon>
        <taxon>Pseudomonadati</taxon>
        <taxon>Pseudomonadota</taxon>
        <taxon>Gammaproteobacteria</taxon>
        <taxon>Alteromonadales</taxon>
        <taxon>Alteromonadaceae</taxon>
        <taxon>Alishewanella</taxon>
    </lineage>
</organism>
<dbReference type="GO" id="GO:0070041">
    <property type="term" value="F:rRNA (uridine-C5-)-methyltransferase activity"/>
    <property type="evidence" value="ECO:0007669"/>
    <property type="project" value="UniProtKB-UniRule"/>
</dbReference>
<dbReference type="EMBL" id="AHTH01000045">
    <property type="protein sequence ID" value="EHR40164.1"/>
    <property type="molecule type" value="Genomic_DNA"/>
</dbReference>
<evidence type="ECO:0000256" key="1">
    <source>
        <dbReference type="ARBA" id="ARBA00022485"/>
    </source>
</evidence>
<sequence>MVSLYIAKAKPSRLGQQIKLQIDNLDYEANGISRYQQKIAFVSGALPGEQVLASVTEDKADYLKARTIKVLQQSAERVEPFCPSFTRCGGCQLQYLSAEQQRLYKQQGVQALLCHQLGLQTLPWQPMLSAADRHYRRKARIGLWYDKKQRQLTVGFRQAGSKQLAEVTHCDVLAAPLQPIFATLKQVVPRLSRPESVTHAEVILADEQPVVVIRHVAAMTAAEQQAFVSVWPDASWYGEAEPGKFTSWQNADQPLRYTLAEQGISLEFAADDFIQVNTDVNQLLVSQAVAWLAPTAEDTILDLYAGMGNFSLALAKSAKLVHGVEGLSKMVQQATENAQLNQLQNVHFWQADLHLPWGKAAWNQPIYQKVLLDPARAGAEGAVTQLLALKPAQILYVSCNPATFARDAKVLLAAGYQLQKLAGVDMFPHTAHLELMALFSRQ</sequence>
<dbReference type="FunFam" id="2.40.50.140:FF:000097">
    <property type="entry name" value="23S rRNA (uracil(1939)-C(5))-methyltransferase RlmD"/>
    <property type="match status" value="1"/>
</dbReference>
<dbReference type="InterPro" id="IPR012340">
    <property type="entry name" value="NA-bd_OB-fold"/>
</dbReference>
<feature type="binding site" evidence="11 12">
    <location>
        <position position="325"/>
    </location>
    <ligand>
        <name>S-adenosyl-L-methionine</name>
        <dbReference type="ChEBI" id="CHEBI:59789"/>
    </ligand>
</feature>
<comment type="catalytic activity">
    <reaction evidence="9 11">
        <text>uridine(1939) in 23S rRNA + S-adenosyl-L-methionine = 5-methyluridine(1939) in 23S rRNA + S-adenosyl-L-homocysteine + H(+)</text>
        <dbReference type="Rhea" id="RHEA:42908"/>
        <dbReference type="Rhea" id="RHEA-COMP:10278"/>
        <dbReference type="Rhea" id="RHEA-COMP:10279"/>
        <dbReference type="ChEBI" id="CHEBI:15378"/>
        <dbReference type="ChEBI" id="CHEBI:57856"/>
        <dbReference type="ChEBI" id="CHEBI:59789"/>
        <dbReference type="ChEBI" id="CHEBI:65315"/>
        <dbReference type="ChEBI" id="CHEBI:74447"/>
        <dbReference type="EC" id="2.1.1.190"/>
    </reaction>
</comment>
<comment type="function">
    <text evidence="10 11">Catalyzes the formation of 5-methyl-uridine at position 1939 (m5U1939) in 23S rRNA.</text>
</comment>
<dbReference type="PANTHER" id="PTHR11061:SF49">
    <property type="entry name" value="23S RRNA (URACIL(1939)-C(5))-METHYLTRANSFERASE RLMD"/>
    <property type="match status" value="1"/>
</dbReference>
<feature type="binding site" evidence="11 12">
    <location>
        <position position="275"/>
    </location>
    <ligand>
        <name>S-adenosyl-L-methionine</name>
        <dbReference type="ChEBI" id="CHEBI:59789"/>
    </ligand>
</feature>
<comment type="caution">
    <text evidence="11">Lacks conserved residue(s) required for the propagation of feature annotation.</text>
</comment>
<dbReference type="GO" id="GO:0051539">
    <property type="term" value="F:4 iron, 4 sulfur cluster binding"/>
    <property type="evidence" value="ECO:0007669"/>
    <property type="project" value="UniProtKB-KW"/>
</dbReference>
<dbReference type="Gene3D" id="2.40.50.1070">
    <property type="match status" value="1"/>
</dbReference>
<keyword evidence="2 11" id="KW-0698">rRNA processing</keyword>
<keyword evidence="6 11" id="KW-0479">Metal-binding</keyword>
<dbReference type="InterPro" id="IPR030390">
    <property type="entry name" value="MeTrfase_TrmA_AS"/>
</dbReference>
<dbReference type="GO" id="GO:0005506">
    <property type="term" value="F:iron ion binding"/>
    <property type="evidence" value="ECO:0007669"/>
    <property type="project" value="UniProtKB-UniRule"/>
</dbReference>
<dbReference type="PANTHER" id="PTHR11061">
    <property type="entry name" value="RNA M5U METHYLTRANSFERASE"/>
    <property type="match status" value="1"/>
</dbReference>
<dbReference type="PROSITE" id="PS51687">
    <property type="entry name" value="SAM_MT_RNA_M5U"/>
    <property type="match status" value="1"/>
</dbReference>
<feature type="binding site" evidence="11">
    <location>
        <position position="91"/>
    </location>
    <ligand>
        <name>[4Fe-4S] cluster</name>
        <dbReference type="ChEBI" id="CHEBI:49883"/>
    </ligand>
</feature>
<reference evidence="15 16" key="1">
    <citation type="journal article" date="2012" name="J. Bacteriol.">
        <title>Genome Sequence of Extracellular-Protease-Producing Alishewanella jeotgali Isolated from Traditional Korean Fermented Seafood.</title>
        <authorList>
            <person name="Jung J."/>
            <person name="Chun J."/>
            <person name="Park W."/>
        </authorList>
    </citation>
    <scope>NUCLEOTIDE SEQUENCE [LARGE SCALE GENOMIC DNA]</scope>
    <source>
        <strain evidence="15 16">KCTC 22429</strain>
    </source>
</reference>
<dbReference type="InterPro" id="IPR030391">
    <property type="entry name" value="MeTrfase_TrmA_CS"/>
</dbReference>
<proteinExistence type="inferred from homology"/>
<dbReference type="GO" id="GO:0070475">
    <property type="term" value="P:rRNA base methylation"/>
    <property type="evidence" value="ECO:0007669"/>
    <property type="project" value="TreeGrafter"/>
</dbReference>
<dbReference type="Proteomes" id="UP000012046">
    <property type="component" value="Unassembled WGS sequence"/>
</dbReference>
<dbReference type="PATRIC" id="fig|1129374.4.peg.2654"/>
<dbReference type="Gene3D" id="2.40.50.140">
    <property type="entry name" value="Nucleic acid-binding proteins"/>
    <property type="match status" value="1"/>
</dbReference>
<keyword evidence="7 11" id="KW-0408">Iron</keyword>
<feature type="domain" description="TRAM" evidence="14">
    <location>
        <begin position="11"/>
        <end position="69"/>
    </location>
</feature>
<dbReference type="Gene3D" id="3.40.50.150">
    <property type="entry name" value="Vaccinia Virus protein VP39"/>
    <property type="match status" value="1"/>
</dbReference>
<feature type="binding site" evidence="11">
    <location>
        <position position="352"/>
    </location>
    <ligand>
        <name>S-adenosyl-L-methionine</name>
        <dbReference type="ChEBI" id="CHEBI:59789"/>
    </ligand>
</feature>
<dbReference type="AlphaFoldDB" id="H3ZH34"/>
<dbReference type="InterPro" id="IPR002792">
    <property type="entry name" value="TRAM_dom"/>
</dbReference>
<keyword evidence="4 11" id="KW-0808">Transferase</keyword>
<comment type="similarity">
    <text evidence="11">Belongs to the class I-like SAM-binding methyltransferase superfamily. RNA M5U methyltransferase family. RlmD subfamily.</text>
</comment>
<evidence type="ECO:0000256" key="9">
    <source>
        <dbReference type="ARBA" id="ARBA00052756"/>
    </source>
</evidence>
<keyword evidence="3 11" id="KW-0489">Methyltransferase</keyword>
<feature type="binding site" evidence="12">
    <location>
        <position position="304"/>
    </location>
    <ligand>
        <name>S-adenosyl-L-methionine</name>
        <dbReference type="ChEBI" id="CHEBI:59789"/>
    </ligand>
</feature>
<feature type="active site" evidence="13">
    <location>
        <position position="399"/>
    </location>
</feature>
<keyword evidence="8 11" id="KW-0411">Iron-sulfur</keyword>
<evidence type="ECO:0000256" key="8">
    <source>
        <dbReference type="ARBA" id="ARBA00023014"/>
    </source>
</evidence>
<keyword evidence="16" id="KW-1185">Reference proteome</keyword>
<evidence type="ECO:0000256" key="7">
    <source>
        <dbReference type="ARBA" id="ARBA00023004"/>
    </source>
</evidence>
<dbReference type="STRING" id="1129374.AJE_13370"/>
<dbReference type="SUPFAM" id="SSF53335">
    <property type="entry name" value="S-adenosyl-L-methionine-dependent methyltransferases"/>
    <property type="match status" value="1"/>
</dbReference>
<dbReference type="GO" id="GO:0003723">
    <property type="term" value="F:RNA binding"/>
    <property type="evidence" value="ECO:0007669"/>
    <property type="project" value="InterPro"/>
</dbReference>
<feature type="binding site" evidence="11 12">
    <location>
        <position position="373"/>
    </location>
    <ligand>
        <name>S-adenosyl-L-methionine</name>
        <dbReference type="ChEBI" id="CHEBI:59789"/>
    </ligand>
</feature>
<dbReference type="CDD" id="cd02440">
    <property type="entry name" value="AdoMet_MTases"/>
    <property type="match status" value="1"/>
</dbReference>
<dbReference type="PROSITE" id="PS01231">
    <property type="entry name" value="TRMA_2"/>
    <property type="match status" value="1"/>
</dbReference>
<dbReference type="PROSITE" id="PS01230">
    <property type="entry name" value="TRMA_1"/>
    <property type="match status" value="1"/>
</dbReference>